<feature type="transmembrane region" description="Helical" evidence="7">
    <location>
        <begin position="189"/>
        <end position="207"/>
    </location>
</feature>
<dbReference type="Pfam" id="PF09335">
    <property type="entry name" value="VTT_dom"/>
    <property type="match status" value="1"/>
</dbReference>
<accession>A0A1T4ZYE4</accession>
<dbReference type="GO" id="GO:0005886">
    <property type="term" value="C:plasma membrane"/>
    <property type="evidence" value="ECO:0007669"/>
    <property type="project" value="UniProtKB-SubCell"/>
</dbReference>
<dbReference type="PANTHER" id="PTHR30353:SF0">
    <property type="entry name" value="TRANSMEMBRANE PROTEIN"/>
    <property type="match status" value="1"/>
</dbReference>
<dbReference type="EMBL" id="FUYR01000001">
    <property type="protein sequence ID" value="SKB27750.1"/>
    <property type="molecule type" value="Genomic_DNA"/>
</dbReference>
<evidence type="ECO:0000313" key="10">
    <source>
        <dbReference type="Proteomes" id="UP000189981"/>
    </source>
</evidence>
<evidence type="ECO:0000259" key="8">
    <source>
        <dbReference type="Pfam" id="PF09335"/>
    </source>
</evidence>
<evidence type="ECO:0000256" key="7">
    <source>
        <dbReference type="RuleBase" id="RU367016"/>
    </source>
</evidence>
<evidence type="ECO:0000256" key="3">
    <source>
        <dbReference type="ARBA" id="ARBA00022475"/>
    </source>
</evidence>
<dbReference type="OrthoDB" id="9813426at2"/>
<feature type="domain" description="VTT" evidence="8">
    <location>
        <begin position="49"/>
        <end position="174"/>
    </location>
</feature>
<proteinExistence type="inferred from homology"/>
<evidence type="ECO:0000256" key="4">
    <source>
        <dbReference type="ARBA" id="ARBA00022692"/>
    </source>
</evidence>
<dbReference type="InterPro" id="IPR032818">
    <property type="entry name" value="DedA-like"/>
</dbReference>
<keyword evidence="6 7" id="KW-0472">Membrane</keyword>
<reference evidence="10" key="1">
    <citation type="submission" date="2017-02" db="EMBL/GenBank/DDBJ databases">
        <authorList>
            <person name="Varghese N."/>
            <person name="Submissions S."/>
        </authorList>
    </citation>
    <scope>NUCLEOTIDE SEQUENCE [LARGE SCALE GENOMIC DNA]</scope>
    <source>
        <strain evidence="10">DSM 22385</strain>
    </source>
</reference>
<gene>
    <name evidence="9" type="ORF">SAMN05661099_0083</name>
</gene>
<keyword evidence="4 7" id="KW-0812">Transmembrane</keyword>
<dbReference type="AlphaFoldDB" id="A0A1T4ZYE4"/>
<organism evidence="9 10">
    <name type="scientific">Daejeonella lutea</name>
    <dbReference type="NCBI Taxonomy" id="572036"/>
    <lineage>
        <taxon>Bacteria</taxon>
        <taxon>Pseudomonadati</taxon>
        <taxon>Bacteroidota</taxon>
        <taxon>Sphingobacteriia</taxon>
        <taxon>Sphingobacteriales</taxon>
        <taxon>Sphingobacteriaceae</taxon>
        <taxon>Daejeonella</taxon>
    </lineage>
</organism>
<evidence type="ECO:0000256" key="2">
    <source>
        <dbReference type="ARBA" id="ARBA00010792"/>
    </source>
</evidence>
<evidence type="ECO:0000256" key="6">
    <source>
        <dbReference type="ARBA" id="ARBA00023136"/>
    </source>
</evidence>
<keyword evidence="3 7" id="KW-1003">Cell membrane</keyword>
<name>A0A1T4ZYE4_9SPHI</name>
<evidence type="ECO:0000313" key="9">
    <source>
        <dbReference type="EMBL" id="SKB27750.1"/>
    </source>
</evidence>
<evidence type="ECO:0000256" key="1">
    <source>
        <dbReference type="ARBA" id="ARBA00004651"/>
    </source>
</evidence>
<feature type="transmembrane region" description="Helical" evidence="7">
    <location>
        <begin position="157"/>
        <end position="177"/>
    </location>
</feature>
<keyword evidence="5 7" id="KW-1133">Transmembrane helix</keyword>
<feature type="transmembrane region" description="Helical" evidence="7">
    <location>
        <begin position="69"/>
        <end position="92"/>
    </location>
</feature>
<feature type="transmembrane region" description="Helical" evidence="7">
    <location>
        <begin position="28"/>
        <end position="49"/>
    </location>
</feature>
<dbReference type="InterPro" id="IPR032816">
    <property type="entry name" value="VTT_dom"/>
</dbReference>
<comment type="similarity">
    <text evidence="2 7">Belongs to the DedA family.</text>
</comment>
<protein>
    <submittedName>
        <fullName evidence="9">Membrane-associated protein</fullName>
    </submittedName>
</protein>
<keyword evidence="10" id="KW-1185">Reference proteome</keyword>
<dbReference type="RefSeq" id="WP_079700601.1">
    <property type="nucleotide sequence ID" value="NZ_FUYR01000001.1"/>
</dbReference>
<dbReference type="STRING" id="572036.SAMN05661099_0083"/>
<comment type="subcellular location">
    <subcellularLocation>
        <location evidence="1 7">Cell membrane</location>
        <topology evidence="1 7">Multi-pass membrane protein</topology>
    </subcellularLocation>
</comment>
<sequence length="218" mass="24562">MEFITEIFDIILHIDKYLVKIVSDYRTWTYLIIFLVIFAETGFVVTPFLPGDSLLFAVGALIAKGDTGLDIYLMGLLLIAGAIMGNTVNYFLGNYFGPKVFKPENRILKVDYYNKTQDYFDKKGGSMLIISRFMPIFRTVAPFVAGVGKMNFGQFTYYNIVGGVLWIVSFLGIGFIFGNIPFIKDNFTYVMLVIIVLTILPAVFAAVKARRTMNKGEI</sequence>
<dbReference type="Proteomes" id="UP000189981">
    <property type="component" value="Unassembled WGS sequence"/>
</dbReference>
<dbReference type="PANTHER" id="PTHR30353">
    <property type="entry name" value="INNER MEMBRANE PROTEIN DEDA-RELATED"/>
    <property type="match status" value="1"/>
</dbReference>
<evidence type="ECO:0000256" key="5">
    <source>
        <dbReference type="ARBA" id="ARBA00022989"/>
    </source>
</evidence>